<dbReference type="GO" id="GO:0003677">
    <property type="term" value="F:DNA binding"/>
    <property type="evidence" value="ECO:0007669"/>
    <property type="project" value="InterPro"/>
</dbReference>
<reference evidence="3 4" key="1">
    <citation type="submission" date="2019-09" db="EMBL/GenBank/DDBJ databases">
        <authorList>
            <person name="Chandra G."/>
            <person name="Truman W A."/>
        </authorList>
    </citation>
    <scope>NUCLEOTIDE SEQUENCE [LARGE SCALE GENOMIC DNA]</scope>
    <source>
        <strain evidence="3">PS710</strain>
    </source>
</reference>
<feature type="domain" description="Antitoxin Xre-like helix-turn-helix" evidence="2">
    <location>
        <begin position="72"/>
        <end position="131"/>
    </location>
</feature>
<dbReference type="InterPro" id="IPR011979">
    <property type="entry name" value="Antitox_Xre"/>
</dbReference>
<sequence length="190" mass="20933">MCFSSQEGRLSSRWRDEEFFLRSLLRAGAPGLAIGFSDGGEVLSSIKEYQPGPQISQSIWMTLGLPSRGTRLHDLIREGLPFEFLDRIASLLQVQRGVISKAICMSPAMLARRTKVGRFNTLESDRLVALVAVFEQALSLFEDDVAAATKWMSSPVCGLGSKRPLDMMGTRVETKAVSDLIGRLERGVLV</sequence>
<proteinExistence type="predicted"/>
<accession>A0A5E7CQ95</accession>
<gene>
    <name evidence="3" type="ORF">PS710_03160</name>
</gene>
<evidence type="ECO:0000313" key="4">
    <source>
        <dbReference type="Proteomes" id="UP000381093"/>
    </source>
</evidence>
<dbReference type="Proteomes" id="UP000381093">
    <property type="component" value="Unassembled WGS sequence"/>
</dbReference>
<dbReference type="InterPro" id="IPR024467">
    <property type="entry name" value="Xre/MbcA/ParS-like_toxin-bd"/>
</dbReference>
<dbReference type="NCBIfam" id="TIGR02293">
    <property type="entry name" value="TAS_TIGR02293"/>
    <property type="match status" value="1"/>
</dbReference>
<evidence type="ECO:0000259" key="1">
    <source>
        <dbReference type="Pfam" id="PF09722"/>
    </source>
</evidence>
<dbReference type="Pfam" id="PF20432">
    <property type="entry name" value="Xre-like-HTH"/>
    <property type="match status" value="1"/>
</dbReference>
<dbReference type="InterPro" id="IPR046847">
    <property type="entry name" value="Xre-like_HTH"/>
</dbReference>
<organism evidence="3 4">
    <name type="scientific">Pseudomonas fluorescens</name>
    <dbReference type="NCBI Taxonomy" id="294"/>
    <lineage>
        <taxon>Bacteria</taxon>
        <taxon>Pseudomonadati</taxon>
        <taxon>Pseudomonadota</taxon>
        <taxon>Gammaproteobacteria</taxon>
        <taxon>Pseudomonadales</taxon>
        <taxon>Pseudomonadaceae</taxon>
        <taxon>Pseudomonas</taxon>
    </lineage>
</organism>
<dbReference type="EMBL" id="CABVHW010000009">
    <property type="protein sequence ID" value="VVO07259.1"/>
    <property type="molecule type" value="Genomic_DNA"/>
</dbReference>
<dbReference type="Pfam" id="PF09722">
    <property type="entry name" value="Xre_MbcA_ParS_C"/>
    <property type="match status" value="1"/>
</dbReference>
<name>A0A5E7CQ95_PSEFL</name>
<evidence type="ECO:0000313" key="3">
    <source>
        <dbReference type="EMBL" id="VVO07259.1"/>
    </source>
</evidence>
<feature type="domain" description="Antitoxin Xre/MbcA/ParS-like toxin-binding" evidence="1">
    <location>
        <begin position="137"/>
        <end position="187"/>
    </location>
</feature>
<evidence type="ECO:0000259" key="2">
    <source>
        <dbReference type="Pfam" id="PF20432"/>
    </source>
</evidence>
<protein>
    <submittedName>
        <fullName evidence="3">Uncharacterized protein</fullName>
    </submittedName>
</protein>
<dbReference type="AlphaFoldDB" id="A0A5E7CQ95"/>